<name>A0A5M9ZEP3_9BIFI</name>
<dbReference type="Proteomes" id="UP000326060">
    <property type="component" value="Unassembled WGS sequence"/>
</dbReference>
<dbReference type="Pfam" id="PF05016">
    <property type="entry name" value="ParE_toxin"/>
    <property type="match status" value="1"/>
</dbReference>
<evidence type="ECO:0000313" key="2">
    <source>
        <dbReference type="EMBL" id="KAA8817610.1"/>
    </source>
</evidence>
<sequence length="103" mass="11863">MYKVELLPKAVDDMAETVSYIAGELESPHAAERLALDMNAAIEALAEYPYSHPAYVPVRPLRHEYRRVMVSNYAVFYWVDEPASVVTVARVIYARRDLSWHLH</sequence>
<gene>
    <name evidence="2" type="ORF">EMB92_03435</name>
</gene>
<accession>A0A5M9ZEP3</accession>
<reference evidence="2 3" key="1">
    <citation type="journal article" date="2019" name="Syst. Appl. Microbiol.">
        <title>Characterization of Bifidobacterium species in feaces of the Egyptian fruit bat: Description of B. vespertilionis sp. nov. and B. rousetti sp. nov.</title>
        <authorList>
            <person name="Modesto M."/>
            <person name="Satti M."/>
            <person name="Watanabe K."/>
            <person name="Puglisi E."/>
            <person name="Morelli L."/>
            <person name="Huang C.-H."/>
            <person name="Liou J.-S."/>
            <person name="Miyashita M."/>
            <person name="Tamura T."/>
            <person name="Saito S."/>
            <person name="Mori K."/>
            <person name="Huang L."/>
            <person name="Sciavilla P."/>
            <person name="Sandri C."/>
            <person name="Spiezio C."/>
            <person name="Vitali F."/>
            <person name="Cavalieri D."/>
            <person name="Perpetuini G."/>
            <person name="Tofalo R."/>
            <person name="Bonetti A."/>
            <person name="Arita M."/>
            <person name="Mattarelli P."/>
        </authorList>
    </citation>
    <scope>NUCLEOTIDE SEQUENCE [LARGE SCALE GENOMIC DNA]</scope>
    <source>
        <strain evidence="2 3">RST27</strain>
    </source>
</reference>
<dbReference type="AlphaFoldDB" id="A0A5M9ZEP3"/>
<proteinExistence type="predicted"/>
<dbReference type="SUPFAM" id="SSF143011">
    <property type="entry name" value="RelE-like"/>
    <property type="match status" value="1"/>
</dbReference>
<dbReference type="InterPro" id="IPR007712">
    <property type="entry name" value="RelE/ParE_toxin"/>
</dbReference>
<protein>
    <submittedName>
        <fullName evidence="2">Type II toxin-antitoxin system RelE/ParE family toxin</fullName>
    </submittedName>
</protein>
<evidence type="ECO:0000256" key="1">
    <source>
        <dbReference type="ARBA" id="ARBA00022649"/>
    </source>
</evidence>
<evidence type="ECO:0000313" key="3">
    <source>
        <dbReference type="Proteomes" id="UP000326060"/>
    </source>
</evidence>
<comment type="caution">
    <text evidence="2">The sequence shown here is derived from an EMBL/GenBank/DDBJ whole genome shotgun (WGS) entry which is preliminary data.</text>
</comment>
<keyword evidence="1" id="KW-1277">Toxin-antitoxin system</keyword>
<dbReference type="Gene3D" id="3.30.2310.20">
    <property type="entry name" value="RelE-like"/>
    <property type="match status" value="1"/>
</dbReference>
<dbReference type="EMBL" id="RZJP01000001">
    <property type="protein sequence ID" value="KAA8817610.1"/>
    <property type="molecule type" value="Genomic_DNA"/>
</dbReference>
<dbReference type="InterPro" id="IPR035093">
    <property type="entry name" value="RelE/ParE_toxin_dom_sf"/>
</dbReference>
<organism evidence="2 3">
    <name type="scientific">Bifidobacterium callitrichos</name>
    <dbReference type="NCBI Taxonomy" id="762209"/>
    <lineage>
        <taxon>Bacteria</taxon>
        <taxon>Bacillati</taxon>
        <taxon>Actinomycetota</taxon>
        <taxon>Actinomycetes</taxon>
        <taxon>Bifidobacteriales</taxon>
        <taxon>Bifidobacteriaceae</taxon>
        <taxon>Bifidobacterium</taxon>
    </lineage>
</organism>